<dbReference type="InterPro" id="IPR027417">
    <property type="entry name" value="P-loop_NTPase"/>
</dbReference>
<dbReference type="SUPFAM" id="SSF52540">
    <property type="entry name" value="P-loop containing nucleoside triphosphate hydrolases"/>
    <property type="match status" value="1"/>
</dbReference>
<dbReference type="Pfam" id="PF08011">
    <property type="entry name" value="PDDEXK_9"/>
    <property type="match status" value="1"/>
</dbReference>
<name>A0A927YKJ1_9FIRM</name>
<dbReference type="PANTHER" id="PTHR34825">
    <property type="entry name" value="CONSERVED PROTEIN, WITH A WEAK D-GALACTARATE DEHYDRATASE/ALTRONATE HYDROLASE DOMAIN"/>
    <property type="match status" value="1"/>
</dbReference>
<dbReference type="PANTHER" id="PTHR34825:SF1">
    <property type="entry name" value="AAA-ATPASE-LIKE DOMAIN-CONTAINING PROTEIN"/>
    <property type="match status" value="1"/>
</dbReference>
<dbReference type="Proteomes" id="UP000766246">
    <property type="component" value="Unassembled WGS sequence"/>
</dbReference>
<dbReference type="InterPro" id="IPR018631">
    <property type="entry name" value="AAA-ATPase-like_dom"/>
</dbReference>
<protein>
    <recommendedName>
        <fullName evidence="1">AAA-ATPase-like domain-containing protein</fullName>
    </recommendedName>
</protein>
<feature type="domain" description="AAA-ATPase-like" evidence="1">
    <location>
        <begin position="8"/>
        <end position="202"/>
    </location>
</feature>
<organism evidence="2 3">
    <name type="scientific">Pseudobutyrivibrio ruminis</name>
    <dbReference type="NCBI Taxonomy" id="46206"/>
    <lineage>
        <taxon>Bacteria</taxon>
        <taxon>Bacillati</taxon>
        <taxon>Bacillota</taxon>
        <taxon>Clostridia</taxon>
        <taxon>Lachnospirales</taxon>
        <taxon>Lachnospiraceae</taxon>
        <taxon>Pseudobutyrivibrio</taxon>
    </lineage>
</organism>
<dbReference type="EMBL" id="SVER01000004">
    <property type="protein sequence ID" value="MBE5918600.1"/>
    <property type="molecule type" value="Genomic_DNA"/>
</dbReference>
<evidence type="ECO:0000313" key="2">
    <source>
        <dbReference type="EMBL" id="MBE5918600.1"/>
    </source>
</evidence>
<sequence>MKNISTSTASFRKIVEGDYLYVDKTKYIYEMVKEPFGQFFFSRPRRFGKSLTVSTLEAVFKGEKDLFKGTFINDADYSWEEYPIIHIDFGRIDSTTVSILEEGIKLSLNGIAKACDVEIQGSTPALMFGELIKALYNKYEKSVVILVDEYDRPITNNLEDGKGVKQISRVMEAFYQMIKGYEEMERFVFITGVTRLSQVSIFSKLNNLVDISRSDAYSDAVGYNEKDLTDYFNEYIKEAAKKNDCSYDEMRKKLASWYDGFKFSFSGIKVYNPVSIGRFFTENYEFRNYWYATATPVMLINLAKKQKITVESLENAIVTDISFNSFDISSLSENEVDTQTVTQLLLQTGYLTIGEKEEKSTIPSYRLIYPNKEVRLSFETDLASVYTGKSISDINIIATNVQRAAFEGNVDEMIKMLKSSIAGIPYGIQLKYEKYYQSLMYLLFKMCGMNIISEGMTNIGRIDAELIAGKNIFIIECKIDKTAEEALAQINDNKYAEKYYNAKYDGYKIYKVGVNFSSDESVRNIDGYLVE</sequence>
<dbReference type="AlphaFoldDB" id="A0A927YKJ1"/>
<evidence type="ECO:0000259" key="1">
    <source>
        <dbReference type="Pfam" id="PF09820"/>
    </source>
</evidence>
<evidence type="ECO:0000313" key="3">
    <source>
        <dbReference type="Proteomes" id="UP000766246"/>
    </source>
</evidence>
<comment type="caution">
    <text evidence="2">The sequence shown here is derived from an EMBL/GenBank/DDBJ whole genome shotgun (WGS) entry which is preliminary data.</text>
</comment>
<dbReference type="Pfam" id="PF09820">
    <property type="entry name" value="AAA-ATPase_like"/>
    <property type="match status" value="1"/>
</dbReference>
<reference evidence="2" key="1">
    <citation type="submission" date="2019-04" db="EMBL/GenBank/DDBJ databases">
        <title>Evolution of Biomass-Degrading Anaerobic Consortia Revealed by Metagenomics.</title>
        <authorList>
            <person name="Peng X."/>
        </authorList>
    </citation>
    <scope>NUCLEOTIDE SEQUENCE</scope>
    <source>
        <strain evidence="2">SIG311</strain>
    </source>
</reference>
<dbReference type="InterPro" id="IPR012547">
    <property type="entry name" value="PDDEXK_9"/>
</dbReference>
<accession>A0A927YKJ1</accession>
<proteinExistence type="predicted"/>
<gene>
    <name evidence="2" type="ORF">E7272_02040</name>
</gene>